<protein>
    <submittedName>
        <fullName evidence="6">Transcriptional regulator, LysR family</fullName>
    </submittedName>
</protein>
<dbReference type="Pfam" id="PF03466">
    <property type="entry name" value="LysR_substrate"/>
    <property type="match status" value="1"/>
</dbReference>
<name>A0A1G9K213_9GAMM</name>
<dbReference type="SUPFAM" id="SSF46785">
    <property type="entry name" value="Winged helix' DNA-binding domain"/>
    <property type="match status" value="1"/>
</dbReference>
<dbReference type="CDD" id="cd08473">
    <property type="entry name" value="PBP2_CrgA_like_4"/>
    <property type="match status" value="1"/>
</dbReference>
<dbReference type="SUPFAM" id="SSF53850">
    <property type="entry name" value="Periplasmic binding protein-like II"/>
    <property type="match status" value="1"/>
</dbReference>
<dbReference type="Pfam" id="PF00126">
    <property type="entry name" value="HTH_1"/>
    <property type="match status" value="1"/>
</dbReference>
<dbReference type="PANTHER" id="PTHR30537:SF31">
    <property type="entry name" value="TRANSCRIPTIONAL REGULATOR, LYSR FAMILY"/>
    <property type="match status" value="1"/>
</dbReference>
<dbReference type="STRING" id="48727.SAMN05192555_104215"/>
<dbReference type="InterPro" id="IPR000847">
    <property type="entry name" value="LysR_HTH_N"/>
</dbReference>
<dbReference type="Gene3D" id="3.40.190.290">
    <property type="match status" value="1"/>
</dbReference>
<gene>
    <name evidence="6" type="ORF">SAMN05192555_104215</name>
</gene>
<reference evidence="7" key="1">
    <citation type="submission" date="2016-10" db="EMBL/GenBank/DDBJ databases">
        <authorList>
            <person name="Varghese N."/>
            <person name="Submissions S."/>
        </authorList>
    </citation>
    <scope>NUCLEOTIDE SEQUENCE [LARGE SCALE GENOMIC DNA]</scope>
    <source>
        <strain evidence="7">AAP</strain>
    </source>
</reference>
<dbReference type="OrthoDB" id="9815676at2"/>
<dbReference type="InterPro" id="IPR036388">
    <property type="entry name" value="WH-like_DNA-bd_sf"/>
</dbReference>
<dbReference type="InterPro" id="IPR058163">
    <property type="entry name" value="LysR-type_TF_proteobact-type"/>
</dbReference>
<dbReference type="GO" id="GO:0003700">
    <property type="term" value="F:DNA-binding transcription factor activity"/>
    <property type="evidence" value="ECO:0007669"/>
    <property type="project" value="InterPro"/>
</dbReference>
<dbReference type="AlphaFoldDB" id="A0A1G9K213"/>
<keyword evidence="4" id="KW-0804">Transcription</keyword>
<keyword evidence="2" id="KW-0805">Transcription regulation</keyword>
<dbReference type="GO" id="GO:0006351">
    <property type="term" value="P:DNA-templated transcription"/>
    <property type="evidence" value="ECO:0007669"/>
    <property type="project" value="TreeGrafter"/>
</dbReference>
<evidence type="ECO:0000313" key="7">
    <source>
        <dbReference type="Proteomes" id="UP000199107"/>
    </source>
</evidence>
<dbReference type="InterPro" id="IPR036390">
    <property type="entry name" value="WH_DNA-bd_sf"/>
</dbReference>
<dbReference type="Gene3D" id="1.10.10.10">
    <property type="entry name" value="Winged helix-like DNA-binding domain superfamily/Winged helix DNA-binding domain"/>
    <property type="match status" value="1"/>
</dbReference>
<keyword evidence="7" id="KW-1185">Reference proteome</keyword>
<evidence type="ECO:0000256" key="4">
    <source>
        <dbReference type="ARBA" id="ARBA00023163"/>
    </source>
</evidence>
<sequence>MQDLNDLYYFVQVVDHGGFAPAGRALGIPKSKLSRRITQLEERLATRLIQRSTRHFSVTELGQSYYRHCVAMLVEAEAAEELIQRHHVEPQGTVRLSCSPSVLHYLITPLLVRFMAQCPKVEVQVEATSRRVDVVKEGFDLAIRVRFPPLEDSDLTMKVLAASPQRLMAAPALFRERPPARTPADLNGLPSLDFEQHDHRHCWDLVGPDGASAQIPHHPRLVTDSAETLHAAALEGLGVVKLGLLVGAEDIQAGRLVDVLPGWEPRGGILHAVFPSRRGLLPAVRALLDFLDEQIAEEDVATLQALGHQQGAS</sequence>
<keyword evidence="3" id="KW-0238">DNA-binding</keyword>
<evidence type="ECO:0000256" key="3">
    <source>
        <dbReference type="ARBA" id="ARBA00023125"/>
    </source>
</evidence>
<dbReference type="RefSeq" id="WP_089657784.1">
    <property type="nucleotide sequence ID" value="NZ_FNGH01000004.1"/>
</dbReference>
<organism evidence="6 7">
    <name type="scientific">Franzmannia pantelleriensis</name>
    <dbReference type="NCBI Taxonomy" id="48727"/>
    <lineage>
        <taxon>Bacteria</taxon>
        <taxon>Pseudomonadati</taxon>
        <taxon>Pseudomonadota</taxon>
        <taxon>Gammaproteobacteria</taxon>
        <taxon>Oceanospirillales</taxon>
        <taxon>Halomonadaceae</taxon>
        <taxon>Franzmannia</taxon>
    </lineage>
</organism>
<dbReference type="FunFam" id="1.10.10.10:FF:000001">
    <property type="entry name" value="LysR family transcriptional regulator"/>
    <property type="match status" value="1"/>
</dbReference>
<evidence type="ECO:0000259" key="5">
    <source>
        <dbReference type="PROSITE" id="PS50931"/>
    </source>
</evidence>
<dbReference type="PROSITE" id="PS50931">
    <property type="entry name" value="HTH_LYSR"/>
    <property type="match status" value="1"/>
</dbReference>
<dbReference type="InterPro" id="IPR005119">
    <property type="entry name" value="LysR_subst-bd"/>
</dbReference>
<proteinExistence type="inferred from homology"/>
<evidence type="ECO:0000256" key="2">
    <source>
        <dbReference type="ARBA" id="ARBA00023015"/>
    </source>
</evidence>
<accession>A0A1G9K213</accession>
<feature type="domain" description="HTH lysR-type" evidence="5">
    <location>
        <begin position="1"/>
        <end position="59"/>
    </location>
</feature>
<dbReference type="Proteomes" id="UP000199107">
    <property type="component" value="Unassembled WGS sequence"/>
</dbReference>
<evidence type="ECO:0000313" key="6">
    <source>
        <dbReference type="EMBL" id="SDL43722.1"/>
    </source>
</evidence>
<dbReference type="EMBL" id="FNGH01000004">
    <property type="protein sequence ID" value="SDL43722.1"/>
    <property type="molecule type" value="Genomic_DNA"/>
</dbReference>
<dbReference type="PANTHER" id="PTHR30537">
    <property type="entry name" value="HTH-TYPE TRANSCRIPTIONAL REGULATOR"/>
    <property type="match status" value="1"/>
</dbReference>
<evidence type="ECO:0000256" key="1">
    <source>
        <dbReference type="ARBA" id="ARBA00009437"/>
    </source>
</evidence>
<dbReference type="GO" id="GO:0043565">
    <property type="term" value="F:sequence-specific DNA binding"/>
    <property type="evidence" value="ECO:0007669"/>
    <property type="project" value="TreeGrafter"/>
</dbReference>
<comment type="similarity">
    <text evidence="1">Belongs to the LysR transcriptional regulatory family.</text>
</comment>